<feature type="transmembrane region" description="Helical" evidence="12">
    <location>
        <begin position="106"/>
        <end position="128"/>
    </location>
</feature>
<dbReference type="AlphaFoldDB" id="A0A8J3IZT4"/>
<dbReference type="InterPro" id="IPR003780">
    <property type="entry name" value="COX15/CtaA_fam"/>
</dbReference>
<dbReference type="Proteomes" id="UP000612808">
    <property type="component" value="Unassembled WGS sequence"/>
</dbReference>
<dbReference type="Pfam" id="PF02628">
    <property type="entry name" value="COX15-CtaA"/>
    <property type="match status" value="1"/>
</dbReference>
<keyword evidence="10" id="KW-1015">Disulfide bond</keyword>
<keyword evidence="7" id="KW-0408">Iron</keyword>
<comment type="caution">
    <text evidence="13">The sequence shown here is derived from an EMBL/GenBank/DDBJ whole genome shotgun (WGS) entry which is preliminary data.</text>
</comment>
<organism evidence="13 14">
    <name type="scientific">Actinocatenispora rupis</name>
    <dbReference type="NCBI Taxonomy" id="519421"/>
    <lineage>
        <taxon>Bacteria</taxon>
        <taxon>Bacillati</taxon>
        <taxon>Actinomycetota</taxon>
        <taxon>Actinomycetes</taxon>
        <taxon>Micromonosporales</taxon>
        <taxon>Micromonosporaceae</taxon>
        <taxon>Actinocatenispora</taxon>
    </lineage>
</organism>
<keyword evidence="4" id="KW-0479">Metal-binding</keyword>
<keyword evidence="3 12" id="KW-0812">Transmembrane</keyword>
<evidence type="ECO:0000256" key="5">
    <source>
        <dbReference type="ARBA" id="ARBA00022989"/>
    </source>
</evidence>
<keyword evidence="5 12" id="KW-1133">Transmembrane helix</keyword>
<evidence type="ECO:0000313" key="13">
    <source>
        <dbReference type="EMBL" id="GID09415.1"/>
    </source>
</evidence>
<name>A0A8J3IZT4_9ACTN</name>
<evidence type="ECO:0000256" key="1">
    <source>
        <dbReference type="ARBA" id="ARBA00004141"/>
    </source>
</evidence>
<keyword evidence="8" id="KW-0350">Heme biosynthesis</keyword>
<evidence type="ECO:0000256" key="4">
    <source>
        <dbReference type="ARBA" id="ARBA00022723"/>
    </source>
</evidence>
<evidence type="ECO:0000256" key="8">
    <source>
        <dbReference type="ARBA" id="ARBA00023133"/>
    </source>
</evidence>
<dbReference type="EMBL" id="BOMB01000001">
    <property type="protein sequence ID" value="GID09415.1"/>
    <property type="molecule type" value="Genomic_DNA"/>
</dbReference>
<feature type="transmembrane region" description="Helical" evidence="12">
    <location>
        <begin position="249"/>
        <end position="269"/>
    </location>
</feature>
<evidence type="ECO:0000256" key="10">
    <source>
        <dbReference type="ARBA" id="ARBA00023157"/>
    </source>
</evidence>
<feature type="transmembrane region" description="Helical" evidence="12">
    <location>
        <begin position="79"/>
        <end position="99"/>
    </location>
</feature>
<dbReference type="InterPro" id="IPR050450">
    <property type="entry name" value="COX15/CtaA_HemeA_synthase"/>
</dbReference>
<comment type="subcellular location">
    <subcellularLocation>
        <location evidence="1">Membrane</location>
        <topology evidence="1">Multi-pass membrane protein</topology>
    </subcellularLocation>
</comment>
<feature type="transmembrane region" description="Helical" evidence="12">
    <location>
        <begin position="134"/>
        <end position="154"/>
    </location>
</feature>
<dbReference type="GO" id="GO:0046872">
    <property type="term" value="F:metal ion binding"/>
    <property type="evidence" value="ECO:0007669"/>
    <property type="project" value="UniProtKB-KW"/>
</dbReference>
<keyword evidence="14" id="KW-1185">Reference proteome</keyword>
<proteinExistence type="predicted"/>
<protein>
    <submittedName>
        <fullName evidence="13">Cytochrome b561</fullName>
    </submittedName>
</protein>
<evidence type="ECO:0000256" key="2">
    <source>
        <dbReference type="ARBA" id="ARBA00022475"/>
    </source>
</evidence>
<evidence type="ECO:0000256" key="3">
    <source>
        <dbReference type="ARBA" id="ARBA00022692"/>
    </source>
</evidence>
<comment type="pathway">
    <text evidence="11">Porphyrin-containing compound metabolism.</text>
</comment>
<dbReference type="PANTHER" id="PTHR35457">
    <property type="entry name" value="HEME A SYNTHASE"/>
    <property type="match status" value="1"/>
</dbReference>
<evidence type="ECO:0000256" key="7">
    <source>
        <dbReference type="ARBA" id="ARBA00023004"/>
    </source>
</evidence>
<evidence type="ECO:0000256" key="6">
    <source>
        <dbReference type="ARBA" id="ARBA00023002"/>
    </source>
</evidence>
<keyword evidence="9 12" id="KW-0472">Membrane</keyword>
<evidence type="ECO:0000256" key="9">
    <source>
        <dbReference type="ARBA" id="ARBA00023136"/>
    </source>
</evidence>
<feature type="transmembrane region" description="Helical" evidence="12">
    <location>
        <begin position="214"/>
        <end position="237"/>
    </location>
</feature>
<keyword evidence="2" id="KW-1003">Cell membrane</keyword>
<keyword evidence="6" id="KW-0560">Oxidoreductase</keyword>
<dbReference type="GO" id="GO:0006784">
    <property type="term" value="P:heme A biosynthetic process"/>
    <property type="evidence" value="ECO:0007669"/>
    <property type="project" value="InterPro"/>
</dbReference>
<accession>A0A8J3IZT4</accession>
<evidence type="ECO:0000313" key="14">
    <source>
        <dbReference type="Proteomes" id="UP000612808"/>
    </source>
</evidence>
<feature type="transmembrane region" description="Helical" evidence="12">
    <location>
        <begin position="23"/>
        <end position="43"/>
    </location>
</feature>
<feature type="transmembrane region" description="Helical" evidence="12">
    <location>
        <begin position="275"/>
        <end position="298"/>
    </location>
</feature>
<reference evidence="13" key="1">
    <citation type="submission" date="2021-01" db="EMBL/GenBank/DDBJ databases">
        <title>Whole genome shotgun sequence of Actinocatenispora rupis NBRC 107355.</title>
        <authorList>
            <person name="Komaki H."/>
            <person name="Tamura T."/>
        </authorList>
    </citation>
    <scope>NUCLEOTIDE SEQUENCE</scope>
    <source>
        <strain evidence="13">NBRC 107355</strain>
    </source>
</reference>
<gene>
    <name evidence="13" type="ORF">Aru02nite_03040</name>
</gene>
<dbReference type="GO" id="GO:0016491">
    <property type="term" value="F:oxidoreductase activity"/>
    <property type="evidence" value="ECO:0007669"/>
    <property type="project" value="UniProtKB-KW"/>
</dbReference>
<evidence type="ECO:0000256" key="12">
    <source>
        <dbReference type="SAM" id="Phobius"/>
    </source>
</evidence>
<sequence>MLVYAAVVNLDRLRASDATVRRLALSSVVVNVLLVVTGGAVRLTGSGLGCPTWPKCTDSSYHNTPAYGFHGYIEFGNRLLTFVVAVVVTLTFLAAVFAVRRRRSVVWLSFVNGLTIPAQAVIGGLTVLTKLNPYVVAAHFLFTVLIIAASYALWKRTREGDEPARSVVRPPLRPLTAGLAGLTVVVLTIGTVVTGSGPHAGDQHAKRTGLDPGMIAQLHADAVMLLIGASVAAWFAFRATDAPHPVRRAALVLVGLELGQGAIGFVQYFTHLPVLLVGLHMAGSAAVWLAALALLFATRTRGPVPAGRASSAVLPE</sequence>
<dbReference type="GO" id="GO:0016020">
    <property type="term" value="C:membrane"/>
    <property type="evidence" value="ECO:0007669"/>
    <property type="project" value="UniProtKB-SubCell"/>
</dbReference>
<feature type="transmembrane region" description="Helical" evidence="12">
    <location>
        <begin position="175"/>
        <end position="194"/>
    </location>
</feature>
<evidence type="ECO:0000256" key="11">
    <source>
        <dbReference type="ARBA" id="ARBA00023444"/>
    </source>
</evidence>
<dbReference type="PANTHER" id="PTHR35457:SF1">
    <property type="entry name" value="HEME A SYNTHASE"/>
    <property type="match status" value="1"/>
</dbReference>